<sequence>MNAVASSQIAMNAVASSQIAVNTIINNSGFLNIVISSSTAMSAIASSSTAMSAIASSSTAMSAIASSSTAILAISKSRVNLQAFNKAIWDNRLDSKLETTLLNSSSFTRTFNYQSDSWIKSNTGTNVGAYSQGDVITKPNKIFILKYTTNSDNGTITINADGFVQTGTDGNGSGSPGTFPGIVSHYDSELTCYRRVYFGKVNVQISTTGDYYYGDIFTAK</sequence>
<organism evidence="1">
    <name type="scientific">Clostridioides difficile</name>
    <name type="common">Peptoclostridium difficile</name>
    <dbReference type="NCBI Taxonomy" id="1496"/>
    <lineage>
        <taxon>Bacteria</taxon>
        <taxon>Bacillati</taxon>
        <taxon>Bacillota</taxon>
        <taxon>Clostridia</taxon>
        <taxon>Peptostreptococcales</taxon>
        <taxon>Peptostreptococcaceae</taxon>
        <taxon>Clostridioides</taxon>
    </lineage>
</organism>
<name>A0A069A8Z4_CLODI</name>
<accession>A0A069A8Z4</accession>
<dbReference type="AlphaFoldDB" id="A0A069A8Z4"/>
<gene>
    <name evidence="1" type="ORF">BN1096_620001</name>
</gene>
<protein>
    <submittedName>
        <fullName evidence="1">Uncharacterized protein</fullName>
    </submittedName>
</protein>
<reference evidence="1" key="1">
    <citation type="submission" date="2014-07" db="EMBL/GenBank/DDBJ databases">
        <authorList>
            <person name="Monot Marc"/>
        </authorList>
    </citation>
    <scope>NUCLEOTIDE SEQUENCE</scope>
</reference>
<evidence type="ECO:0000313" key="1">
    <source>
        <dbReference type="EMBL" id="CDS87370.1"/>
    </source>
</evidence>
<proteinExistence type="predicted"/>
<dbReference type="EMBL" id="LK932516">
    <property type="protein sequence ID" value="CDS87370.1"/>
    <property type="molecule type" value="Genomic_DNA"/>
</dbReference>